<gene>
    <name evidence="1" type="ORF">Fmac_029620</name>
</gene>
<reference evidence="1 2" key="1">
    <citation type="submission" date="2024-08" db="EMBL/GenBank/DDBJ databases">
        <title>Insights into the chromosomal genome structure of Flemingia macrophylla.</title>
        <authorList>
            <person name="Ding Y."/>
            <person name="Zhao Y."/>
            <person name="Bi W."/>
            <person name="Wu M."/>
            <person name="Zhao G."/>
            <person name="Gong Y."/>
            <person name="Li W."/>
            <person name="Zhang P."/>
        </authorList>
    </citation>
    <scope>NUCLEOTIDE SEQUENCE [LARGE SCALE GENOMIC DNA]</scope>
    <source>
        <strain evidence="1">DYQJB</strain>
        <tissue evidence="1">Leaf</tissue>
    </source>
</reference>
<keyword evidence="2" id="KW-1185">Reference proteome</keyword>
<dbReference type="AlphaFoldDB" id="A0ABD1LAV7"/>
<proteinExistence type="predicted"/>
<accession>A0ABD1LAV7</accession>
<evidence type="ECO:0000313" key="2">
    <source>
        <dbReference type="Proteomes" id="UP001603857"/>
    </source>
</evidence>
<dbReference type="Proteomes" id="UP001603857">
    <property type="component" value="Unassembled WGS sequence"/>
</dbReference>
<name>A0ABD1LAV7_9FABA</name>
<organism evidence="1 2">
    <name type="scientific">Flemingia macrophylla</name>
    <dbReference type="NCBI Taxonomy" id="520843"/>
    <lineage>
        <taxon>Eukaryota</taxon>
        <taxon>Viridiplantae</taxon>
        <taxon>Streptophyta</taxon>
        <taxon>Embryophyta</taxon>
        <taxon>Tracheophyta</taxon>
        <taxon>Spermatophyta</taxon>
        <taxon>Magnoliopsida</taxon>
        <taxon>eudicotyledons</taxon>
        <taxon>Gunneridae</taxon>
        <taxon>Pentapetalae</taxon>
        <taxon>rosids</taxon>
        <taxon>fabids</taxon>
        <taxon>Fabales</taxon>
        <taxon>Fabaceae</taxon>
        <taxon>Papilionoideae</taxon>
        <taxon>50 kb inversion clade</taxon>
        <taxon>NPAAA clade</taxon>
        <taxon>indigoferoid/millettioid clade</taxon>
        <taxon>Phaseoleae</taxon>
        <taxon>Flemingia</taxon>
    </lineage>
</organism>
<protein>
    <submittedName>
        <fullName evidence="1">Uncharacterized protein</fullName>
    </submittedName>
</protein>
<comment type="caution">
    <text evidence="1">The sequence shown here is derived from an EMBL/GenBank/DDBJ whole genome shotgun (WGS) entry which is preliminary data.</text>
</comment>
<sequence length="102" mass="12037">MDSLLDFFFTRKKRRRKQERDFAQGNRMQLLGEKHEVRYLKIPWTVSTTQDKSPMLFPNEGLECKLLKGKLSSFAGLWGPDLLHDQCLIVIVQIAKRYCQHL</sequence>
<dbReference type="EMBL" id="JBGMDY010000010">
    <property type="protein sequence ID" value="KAL2320651.1"/>
    <property type="molecule type" value="Genomic_DNA"/>
</dbReference>
<evidence type="ECO:0000313" key="1">
    <source>
        <dbReference type="EMBL" id="KAL2320651.1"/>
    </source>
</evidence>